<sequence length="254" mass="28633">MTLKIMTWANRRSLRNTQFVKVSISRWVGGGSSPAHHRAWDDAGGPVATVLCIMHGINLEKVIYVNQIACLIIGIRYRDYDLKWFVWDFSKRSRDPFAARYSSCVQSILDTTEIALSRDLANRNRAVSVRRRNFMSSRGERKQKRRNISLDSPVAQPSWRALWGHGNSYPGDNATMQYLSIAAPQRCGEEEDEEDWPIACNLRPLKTRWETAWLLCLNGTGDGVCGAGKNVEGSNGGWTRNVHVPPDEGEVLAL</sequence>
<accession>E2AD06</accession>
<evidence type="ECO:0000313" key="1">
    <source>
        <dbReference type="EMBL" id="EFN68690.1"/>
    </source>
</evidence>
<gene>
    <name evidence="1" type="ORF">EAG_02230</name>
</gene>
<dbReference type="EMBL" id="GL438632">
    <property type="protein sequence ID" value="EFN68690.1"/>
    <property type="molecule type" value="Genomic_DNA"/>
</dbReference>
<reference evidence="1 2" key="1">
    <citation type="journal article" date="2010" name="Science">
        <title>Genomic comparison of the ants Camponotus floridanus and Harpegnathos saltator.</title>
        <authorList>
            <person name="Bonasio R."/>
            <person name="Zhang G."/>
            <person name="Ye C."/>
            <person name="Mutti N.S."/>
            <person name="Fang X."/>
            <person name="Qin N."/>
            <person name="Donahue G."/>
            <person name="Yang P."/>
            <person name="Li Q."/>
            <person name="Li C."/>
            <person name="Zhang P."/>
            <person name="Huang Z."/>
            <person name="Berger S.L."/>
            <person name="Reinberg D."/>
            <person name="Wang J."/>
            <person name="Liebig J."/>
        </authorList>
    </citation>
    <scope>NUCLEOTIDE SEQUENCE [LARGE SCALE GENOMIC DNA]</scope>
    <source>
        <strain evidence="2">C129</strain>
    </source>
</reference>
<dbReference type="Proteomes" id="UP000000311">
    <property type="component" value="Unassembled WGS sequence"/>
</dbReference>
<proteinExistence type="predicted"/>
<dbReference type="AlphaFoldDB" id="E2AD06"/>
<organism evidence="2">
    <name type="scientific">Camponotus floridanus</name>
    <name type="common">Florida carpenter ant</name>
    <dbReference type="NCBI Taxonomy" id="104421"/>
    <lineage>
        <taxon>Eukaryota</taxon>
        <taxon>Metazoa</taxon>
        <taxon>Ecdysozoa</taxon>
        <taxon>Arthropoda</taxon>
        <taxon>Hexapoda</taxon>
        <taxon>Insecta</taxon>
        <taxon>Pterygota</taxon>
        <taxon>Neoptera</taxon>
        <taxon>Endopterygota</taxon>
        <taxon>Hymenoptera</taxon>
        <taxon>Apocrita</taxon>
        <taxon>Aculeata</taxon>
        <taxon>Formicoidea</taxon>
        <taxon>Formicidae</taxon>
        <taxon>Formicinae</taxon>
        <taxon>Camponotus</taxon>
    </lineage>
</organism>
<evidence type="ECO:0000313" key="2">
    <source>
        <dbReference type="Proteomes" id="UP000000311"/>
    </source>
</evidence>
<protein>
    <submittedName>
        <fullName evidence="1">Uncharacterized protein</fullName>
    </submittedName>
</protein>
<keyword evidence="2" id="KW-1185">Reference proteome</keyword>
<dbReference type="InParanoid" id="E2AD06"/>
<name>E2AD06_CAMFO</name>